<dbReference type="InterPro" id="IPR015813">
    <property type="entry name" value="Pyrv/PenolPyrv_kinase-like_dom"/>
</dbReference>
<dbReference type="InterPro" id="IPR050251">
    <property type="entry name" value="HpcH-HpaI_aldolase"/>
</dbReference>
<reference evidence="5 6" key="1">
    <citation type="submission" date="2020-04" db="EMBL/GenBank/DDBJ databases">
        <title>Zoogloea sp. G-4-1-14 isolated from soil.</title>
        <authorList>
            <person name="Dahal R.H."/>
        </authorList>
    </citation>
    <scope>NUCLEOTIDE SEQUENCE [LARGE SCALE GENOMIC DNA]</scope>
    <source>
        <strain evidence="5 6">G-4-1-14</strain>
    </source>
</reference>
<protein>
    <submittedName>
        <fullName evidence="5">HpcH/HpaI aldolase/citrate lyase family protein</fullName>
    </submittedName>
</protein>
<proteinExistence type="inferred from homology"/>
<evidence type="ECO:0000259" key="4">
    <source>
        <dbReference type="Pfam" id="PF03328"/>
    </source>
</evidence>
<gene>
    <name evidence="5" type="ORF">HHL15_16515</name>
</gene>
<dbReference type="GO" id="GO:0005737">
    <property type="term" value="C:cytoplasm"/>
    <property type="evidence" value="ECO:0007669"/>
    <property type="project" value="UniProtKB-ARBA"/>
</dbReference>
<dbReference type="AlphaFoldDB" id="A0A848G7J3"/>
<dbReference type="InterPro" id="IPR005000">
    <property type="entry name" value="Aldolase/citrate-lyase_domain"/>
</dbReference>
<dbReference type="GO" id="GO:0016832">
    <property type="term" value="F:aldehyde-lyase activity"/>
    <property type="evidence" value="ECO:0007669"/>
    <property type="project" value="TreeGrafter"/>
</dbReference>
<dbReference type="GO" id="GO:0046872">
    <property type="term" value="F:metal ion binding"/>
    <property type="evidence" value="ECO:0007669"/>
    <property type="project" value="UniProtKB-KW"/>
</dbReference>
<dbReference type="SUPFAM" id="SSF51621">
    <property type="entry name" value="Phosphoenolpyruvate/pyruvate domain"/>
    <property type="match status" value="1"/>
</dbReference>
<dbReference type="PANTHER" id="PTHR30502">
    <property type="entry name" value="2-KETO-3-DEOXY-L-RHAMNONATE ALDOLASE"/>
    <property type="match status" value="1"/>
</dbReference>
<keyword evidence="2" id="KW-0479">Metal-binding</keyword>
<dbReference type="PANTHER" id="PTHR30502:SF0">
    <property type="entry name" value="PHOSPHOENOLPYRUVATE CARBOXYLASE FAMILY PROTEIN"/>
    <property type="match status" value="1"/>
</dbReference>
<evidence type="ECO:0000256" key="1">
    <source>
        <dbReference type="ARBA" id="ARBA00005568"/>
    </source>
</evidence>
<dbReference type="RefSeq" id="WP_169146893.1">
    <property type="nucleotide sequence ID" value="NZ_JABBGA010000014.1"/>
</dbReference>
<dbReference type="Gene3D" id="3.20.20.60">
    <property type="entry name" value="Phosphoenolpyruvate-binding domains"/>
    <property type="match status" value="1"/>
</dbReference>
<evidence type="ECO:0000313" key="6">
    <source>
        <dbReference type="Proteomes" id="UP000580043"/>
    </source>
</evidence>
<dbReference type="InterPro" id="IPR040442">
    <property type="entry name" value="Pyrv_kinase-like_dom_sf"/>
</dbReference>
<dbReference type="FunFam" id="3.20.20.60:FF:000004">
    <property type="entry name" value="5-keto-4-deoxy-D-glucarate aldolase"/>
    <property type="match status" value="1"/>
</dbReference>
<comment type="similarity">
    <text evidence="1">Belongs to the HpcH/HpaI aldolase family.</text>
</comment>
<evidence type="ECO:0000256" key="2">
    <source>
        <dbReference type="ARBA" id="ARBA00022723"/>
    </source>
</evidence>
<keyword evidence="3 5" id="KW-0456">Lyase</keyword>
<evidence type="ECO:0000313" key="5">
    <source>
        <dbReference type="EMBL" id="NML27359.1"/>
    </source>
</evidence>
<feature type="domain" description="HpcH/HpaI aldolase/citrate lyase" evidence="4">
    <location>
        <begin position="18"/>
        <end position="243"/>
    </location>
</feature>
<dbReference type="EMBL" id="JABBGA010000014">
    <property type="protein sequence ID" value="NML27359.1"/>
    <property type="molecule type" value="Genomic_DNA"/>
</dbReference>
<keyword evidence="6" id="KW-1185">Reference proteome</keyword>
<dbReference type="Proteomes" id="UP000580043">
    <property type="component" value="Unassembled WGS sequence"/>
</dbReference>
<organism evidence="5 6">
    <name type="scientific">Zoogloea dura</name>
    <dbReference type="NCBI Taxonomy" id="2728840"/>
    <lineage>
        <taxon>Bacteria</taxon>
        <taxon>Pseudomonadati</taxon>
        <taxon>Pseudomonadota</taxon>
        <taxon>Betaproteobacteria</taxon>
        <taxon>Rhodocyclales</taxon>
        <taxon>Zoogloeaceae</taxon>
        <taxon>Zoogloea</taxon>
    </lineage>
</organism>
<evidence type="ECO:0000256" key="3">
    <source>
        <dbReference type="ARBA" id="ARBA00023239"/>
    </source>
</evidence>
<comment type="caution">
    <text evidence="5">The sequence shown here is derived from an EMBL/GenBank/DDBJ whole genome shotgun (WGS) entry which is preliminary data.</text>
</comment>
<accession>A0A848G7J3</accession>
<sequence>MEMPVNLFKQRLLAGELQYGLWLGLSETFSAEICAGAGFDWLLIDAEHGPNDLRTIFAQLQAIAPYPSQPVVRPPQGDHVLIKQLLETGVQTLLIPMVESADQAAHLVQAMRYPPQGIRGVGSSIARASRWGRIGDYAEQANDAMCLLVQVETRIGMAALDAILAVDGVDGVFFGAADLAASFDLLGEPNHPDIVAMIEDGLTRVARAGKAGGVLCGDQPLVRRYRDAGARFIAVGVDSMLLAAATTSLATAYRTGGEVNVPGGSY</sequence>
<dbReference type="Pfam" id="PF03328">
    <property type="entry name" value="HpcH_HpaI"/>
    <property type="match status" value="1"/>
</dbReference>
<name>A0A848G7J3_9RHOO</name>